<dbReference type="EMBL" id="LR796634">
    <property type="protein sequence ID" value="CAB4156335.1"/>
    <property type="molecule type" value="Genomic_DNA"/>
</dbReference>
<protein>
    <submittedName>
        <fullName evidence="1">Uncharacterized protein</fullName>
    </submittedName>
</protein>
<sequence>MALGFTALRSETLRLLNETNTSVVAELASGVGGAAEILSDVGILNYLNEGALEMCRTCVFLEGNATITSTTSRLNSTLATNLWYPFTVATATTRLVHCGEMELQAYDQSYTATTGVPVNWYRNGVYSIGLYPTPVSAVTLTVTGATTPTPIAYTGISGYVLATVTLATPTIAATNTFAVNQAVNFRTSTVTNIVAGTTYYVIATSLSSTGFQISTSVGGAAITPTGGTAGTFSVEATPTDSGTFSFLPDDTLLKSLPAYTAAKIALKNYDDPSLVGRSFWKDWYDLTRMSLWAALDASYKAPGGLFSVPPIPQSGK</sequence>
<proteinExistence type="predicted"/>
<dbReference type="Pfam" id="PF24175">
    <property type="entry name" value="SU10_adaptor"/>
    <property type="match status" value="1"/>
</dbReference>
<gene>
    <name evidence="1" type="ORF">UFOVP467_60</name>
    <name evidence="2" type="ORF">UFOVP657_51</name>
</gene>
<evidence type="ECO:0000313" key="1">
    <source>
        <dbReference type="EMBL" id="CAB4145040.1"/>
    </source>
</evidence>
<organism evidence="1">
    <name type="scientific">uncultured Caudovirales phage</name>
    <dbReference type="NCBI Taxonomy" id="2100421"/>
    <lineage>
        <taxon>Viruses</taxon>
        <taxon>Duplodnaviria</taxon>
        <taxon>Heunggongvirae</taxon>
        <taxon>Uroviricota</taxon>
        <taxon>Caudoviricetes</taxon>
        <taxon>Peduoviridae</taxon>
        <taxon>Maltschvirus</taxon>
        <taxon>Maltschvirus maltsch</taxon>
    </lineage>
</organism>
<dbReference type="InterPro" id="IPR056209">
    <property type="entry name" value="SU10_adaptor"/>
</dbReference>
<dbReference type="EMBL" id="LR796441">
    <property type="protein sequence ID" value="CAB4145040.1"/>
    <property type="molecule type" value="Genomic_DNA"/>
</dbReference>
<reference evidence="1" key="1">
    <citation type="submission" date="2020-04" db="EMBL/GenBank/DDBJ databases">
        <authorList>
            <person name="Chiriac C."/>
            <person name="Salcher M."/>
            <person name="Ghai R."/>
            <person name="Kavagutti S V."/>
        </authorList>
    </citation>
    <scope>NUCLEOTIDE SEQUENCE</scope>
</reference>
<name>A0A6J5MIN5_9CAUD</name>
<accession>A0A6J5MIN5</accession>
<evidence type="ECO:0000313" key="2">
    <source>
        <dbReference type="EMBL" id="CAB4156335.1"/>
    </source>
</evidence>